<dbReference type="Proteomes" id="UP000215914">
    <property type="component" value="Unassembled WGS sequence"/>
</dbReference>
<name>A0A9K3HGG0_HELAN</name>
<evidence type="ECO:0000313" key="4">
    <source>
        <dbReference type="Proteomes" id="UP000215914"/>
    </source>
</evidence>
<protein>
    <submittedName>
        <fullName evidence="3">Alba-like domain superfamily protein</fullName>
    </submittedName>
</protein>
<dbReference type="Gramene" id="mRNA:HanXRQr2_Chr12g0540731">
    <property type="protein sequence ID" value="mRNA:HanXRQr2_Chr12g0540731"/>
    <property type="gene ID" value="HanXRQr2_Chr12g0540731"/>
</dbReference>
<dbReference type="EMBL" id="MNCJ02000327">
    <property type="protein sequence ID" value="KAF5777864.1"/>
    <property type="molecule type" value="Genomic_DNA"/>
</dbReference>
<gene>
    <name evidence="3" type="ORF">HanXRQr2_Chr12g0540731</name>
</gene>
<dbReference type="Pfam" id="PF01918">
    <property type="entry name" value="Alba"/>
    <property type="match status" value="1"/>
</dbReference>
<evidence type="ECO:0000313" key="3">
    <source>
        <dbReference type="EMBL" id="KAF5777864.1"/>
    </source>
</evidence>
<dbReference type="SUPFAM" id="SSF82704">
    <property type="entry name" value="AlbA-like"/>
    <property type="match status" value="1"/>
</dbReference>
<keyword evidence="1" id="KW-0812">Transmembrane</keyword>
<reference evidence="3" key="2">
    <citation type="submission" date="2020-06" db="EMBL/GenBank/DDBJ databases">
        <title>Helianthus annuus Genome sequencing and assembly Release 2.</title>
        <authorList>
            <person name="Gouzy J."/>
            <person name="Langlade N."/>
            <person name="Munos S."/>
        </authorList>
    </citation>
    <scope>NUCLEOTIDE SEQUENCE</scope>
    <source>
        <tissue evidence="3">Leaves</tissue>
    </source>
</reference>
<proteinExistence type="predicted"/>
<dbReference type="PANTHER" id="PTHR31947:SF30">
    <property type="entry name" value="DNA_RNA-BINDING PROTEIN ALBA"/>
    <property type="match status" value="1"/>
</dbReference>
<organism evidence="3 4">
    <name type="scientific">Helianthus annuus</name>
    <name type="common">Common sunflower</name>
    <dbReference type="NCBI Taxonomy" id="4232"/>
    <lineage>
        <taxon>Eukaryota</taxon>
        <taxon>Viridiplantae</taxon>
        <taxon>Streptophyta</taxon>
        <taxon>Embryophyta</taxon>
        <taxon>Tracheophyta</taxon>
        <taxon>Spermatophyta</taxon>
        <taxon>Magnoliopsida</taxon>
        <taxon>eudicotyledons</taxon>
        <taxon>Gunneridae</taxon>
        <taxon>Pentapetalae</taxon>
        <taxon>asterids</taxon>
        <taxon>campanulids</taxon>
        <taxon>Asterales</taxon>
        <taxon>Asteraceae</taxon>
        <taxon>Asteroideae</taxon>
        <taxon>Heliantheae alliance</taxon>
        <taxon>Heliantheae</taxon>
        <taxon>Helianthus</taxon>
    </lineage>
</organism>
<keyword evidence="4" id="KW-1185">Reference proteome</keyword>
<dbReference type="InterPro" id="IPR036882">
    <property type="entry name" value="Alba-like_dom_sf"/>
</dbReference>
<reference evidence="3" key="1">
    <citation type="journal article" date="2017" name="Nature">
        <title>The sunflower genome provides insights into oil metabolism, flowering and Asterid evolution.</title>
        <authorList>
            <person name="Badouin H."/>
            <person name="Gouzy J."/>
            <person name="Grassa C.J."/>
            <person name="Murat F."/>
            <person name="Staton S.E."/>
            <person name="Cottret L."/>
            <person name="Lelandais-Briere C."/>
            <person name="Owens G.L."/>
            <person name="Carrere S."/>
            <person name="Mayjonade B."/>
            <person name="Legrand L."/>
            <person name="Gill N."/>
            <person name="Kane N.C."/>
            <person name="Bowers J.E."/>
            <person name="Hubner S."/>
            <person name="Bellec A."/>
            <person name="Berard A."/>
            <person name="Berges H."/>
            <person name="Blanchet N."/>
            <person name="Boniface M.C."/>
            <person name="Brunel D."/>
            <person name="Catrice O."/>
            <person name="Chaidir N."/>
            <person name="Claudel C."/>
            <person name="Donnadieu C."/>
            <person name="Faraut T."/>
            <person name="Fievet G."/>
            <person name="Helmstetter N."/>
            <person name="King M."/>
            <person name="Knapp S.J."/>
            <person name="Lai Z."/>
            <person name="Le Paslier M.C."/>
            <person name="Lippi Y."/>
            <person name="Lorenzon L."/>
            <person name="Mandel J.R."/>
            <person name="Marage G."/>
            <person name="Marchand G."/>
            <person name="Marquand E."/>
            <person name="Bret-Mestries E."/>
            <person name="Morien E."/>
            <person name="Nambeesan S."/>
            <person name="Nguyen T."/>
            <person name="Pegot-Espagnet P."/>
            <person name="Pouilly N."/>
            <person name="Raftis F."/>
            <person name="Sallet E."/>
            <person name="Schiex T."/>
            <person name="Thomas J."/>
            <person name="Vandecasteele C."/>
            <person name="Vares D."/>
            <person name="Vear F."/>
            <person name="Vautrin S."/>
            <person name="Crespi M."/>
            <person name="Mangin B."/>
            <person name="Burke J.M."/>
            <person name="Salse J."/>
            <person name="Munos S."/>
            <person name="Vincourt P."/>
            <person name="Rieseberg L.H."/>
            <person name="Langlade N.B."/>
        </authorList>
    </citation>
    <scope>NUCLEOTIDE SEQUENCE</scope>
    <source>
        <tissue evidence="3">Leaves</tissue>
    </source>
</reference>
<evidence type="ECO:0000259" key="2">
    <source>
        <dbReference type="Pfam" id="PF01918"/>
    </source>
</evidence>
<dbReference type="InterPro" id="IPR014560">
    <property type="entry name" value="UCP030333_Alba"/>
</dbReference>
<keyword evidence="1" id="KW-1133">Transmembrane helix</keyword>
<feature type="transmembrane region" description="Helical" evidence="1">
    <location>
        <begin position="62"/>
        <end position="79"/>
    </location>
</feature>
<feature type="domain" description="DNA/RNA-binding protein Alba-like" evidence="2">
    <location>
        <begin position="6"/>
        <end position="48"/>
    </location>
</feature>
<keyword evidence="1" id="KW-0472">Membrane</keyword>
<dbReference type="AlphaFoldDB" id="A0A9K3HGG0"/>
<feature type="transmembrane region" description="Helical" evidence="1">
    <location>
        <begin position="12"/>
        <end position="30"/>
    </location>
</feature>
<accession>A0A9K3HGG0</accession>
<sequence length="83" mass="9631">MEEYIKRYNNVKLSALGMAIPIVVLISEILKEDGLVTQKLIAVSTIQTNDKFTSRHIQKAKLLQVWNVLQSFMMILLYPRPRK</sequence>
<evidence type="ECO:0000256" key="1">
    <source>
        <dbReference type="SAM" id="Phobius"/>
    </source>
</evidence>
<dbReference type="PANTHER" id="PTHR31947">
    <property type="entry name" value="DNA/RNA-BINDING PROTEIN ALBA 3"/>
    <property type="match status" value="1"/>
</dbReference>
<dbReference type="GO" id="GO:0003676">
    <property type="term" value="F:nucleic acid binding"/>
    <property type="evidence" value="ECO:0007669"/>
    <property type="project" value="InterPro"/>
</dbReference>
<dbReference type="InterPro" id="IPR002775">
    <property type="entry name" value="DNA/RNA-bd_Alba-like"/>
</dbReference>
<dbReference type="Gene3D" id="3.30.110.20">
    <property type="entry name" value="Alba-like domain"/>
    <property type="match status" value="1"/>
</dbReference>
<comment type="caution">
    <text evidence="3">The sequence shown here is derived from an EMBL/GenBank/DDBJ whole genome shotgun (WGS) entry which is preliminary data.</text>
</comment>